<dbReference type="PATRIC" id="fig|1226633.4.peg.816"/>
<organism evidence="1 2">
    <name type="scientific">Fusobacterium necrophorum subsp. funduliforme B35</name>
    <dbReference type="NCBI Taxonomy" id="1226633"/>
    <lineage>
        <taxon>Bacteria</taxon>
        <taxon>Fusobacteriati</taxon>
        <taxon>Fusobacteriota</taxon>
        <taxon>Fusobacteriia</taxon>
        <taxon>Fusobacteriales</taxon>
        <taxon>Fusobacteriaceae</taxon>
        <taxon>Fusobacterium</taxon>
    </lineage>
</organism>
<dbReference type="Pfam" id="PF07661">
    <property type="entry name" value="MORN_2"/>
    <property type="match status" value="2"/>
</dbReference>
<evidence type="ECO:0008006" key="3">
    <source>
        <dbReference type="Google" id="ProtNLM"/>
    </source>
</evidence>
<dbReference type="SUPFAM" id="SSF82185">
    <property type="entry name" value="Histone H3 K4-specific methyltransferase SET7/9 N-terminal domain"/>
    <property type="match status" value="1"/>
</dbReference>
<name>A0A0B4FPV4_9FUSO</name>
<dbReference type="EMBL" id="AUZI01000012">
    <property type="protein sequence ID" value="KID49332.1"/>
    <property type="molecule type" value="Genomic_DNA"/>
</dbReference>
<accession>A0A0B4FPV4</accession>
<evidence type="ECO:0000313" key="2">
    <source>
        <dbReference type="Proteomes" id="UP000031184"/>
    </source>
</evidence>
<dbReference type="InterPro" id="IPR011652">
    <property type="entry name" value="MORN_2"/>
</dbReference>
<sequence length="55" mass="6524">MNGSKITYYENGKVREILNFQNNLLHGKNIQYYPSGEIQWVHHYSYGELIDDGEF</sequence>
<protein>
    <recommendedName>
        <fullName evidence="3">MORN repeat protein</fullName>
    </recommendedName>
</protein>
<reference evidence="1 2" key="1">
    <citation type="submission" date="2013-08" db="EMBL/GenBank/DDBJ databases">
        <title>An opportunistic ruminal bacterium that causes liver abscesses in cattle.</title>
        <authorList>
            <person name="Benahmed F.H."/>
            <person name="Rasmussen M."/>
            <person name="Harbottle H."/>
            <person name="Soppet D."/>
            <person name="Nagaraja T.G."/>
            <person name="Davidson M."/>
        </authorList>
    </citation>
    <scope>NUCLEOTIDE SEQUENCE [LARGE SCALE GENOMIC DNA]</scope>
    <source>
        <strain evidence="1 2">B35</strain>
    </source>
</reference>
<comment type="caution">
    <text evidence="1">The sequence shown here is derived from an EMBL/GenBank/DDBJ whole genome shotgun (WGS) entry which is preliminary data.</text>
</comment>
<proteinExistence type="predicted"/>
<dbReference type="AlphaFoldDB" id="A0A0B4FPV4"/>
<evidence type="ECO:0000313" key="1">
    <source>
        <dbReference type="EMBL" id="KID49332.1"/>
    </source>
</evidence>
<dbReference type="Proteomes" id="UP000031184">
    <property type="component" value="Unassembled WGS sequence"/>
</dbReference>
<gene>
    <name evidence="1" type="ORF">C095_04060</name>
</gene>
<dbReference type="Gene3D" id="2.20.110.10">
    <property type="entry name" value="Histone H3 K4-specific methyltransferase SET7/9 N-terminal domain"/>
    <property type="match status" value="1"/>
</dbReference>